<evidence type="ECO:0000313" key="2">
    <source>
        <dbReference type="EMBL" id="MEX6428587.1"/>
    </source>
</evidence>
<keyword evidence="3" id="KW-1185">Reference proteome</keyword>
<dbReference type="SUPFAM" id="SSF48317">
    <property type="entry name" value="Acid phosphatase/Vanadium-dependent haloperoxidase"/>
    <property type="match status" value="1"/>
</dbReference>
<dbReference type="InterPro" id="IPR036938">
    <property type="entry name" value="PAP2/HPO_sf"/>
</dbReference>
<proteinExistence type="predicted"/>
<dbReference type="SMART" id="SM00014">
    <property type="entry name" value="acidPPc"/>
    <property type="match status" value="1"/>
</dbReference>
<dbReference type="Pfam" id="PF01569">
    <property type="entry name" value="PAP2"/>
    <property type="match status" value="1"/>
</dbReference>
<dbReference type="Gene3D" id="1.20.144.10">
    <property type="entry name" value="Phosphatidic acid phosphatase type 2/haloperoxidase"/>
    <property type="match status" value="1"/>
</dbReference>
<comment type="caution">
    <text evidence="2">The sequence shown here is derived from an EMBL/GenBank/DDBJ whole genome shotgun (WGS) entry which is preliminary data.</text>
</comment>
<gene>
    <name evidence="2" type="ORF">AB6A68_01865</name>
</gene>
<organism evidence="2 3">
    <name type="scientific">Ferrimicrobium acidiphilum</name>
    <dbReference type="NCBI Taxonomy" id="121039"/>
    <lineage>
        <taxon>Bacteria</taxon>
        <taxon>Bacillati</taxon>
        <taxon>Actinomycetota</taxon>
        <taxon>Acidimicrobiia</taxon>
        <taxon>Acidimicrobiales</taxon>
        <taxon>Acidimicrobiaceae</taxon>
        <taxon>Ferrimicrobium</taxon>
    </lineage>
</organism>
<dbReference type="PANTHER" id="PTHR14969">
    <property type="entry name" value="SPHINGOSINE-1-PHOSPHATE PHOSPHOHYDROLASE"/>
    <property type="match status" value="1"/>
</dbReference>
<evidence type="ECO:0000259" key="1">
    <source>
        <dbReference type="SMART" id="SM00014"/>
    </source>
</evidence>
<feature type="domain" description="Phosphatidic acid phosphatase type 2/haloperoxidase" evidence="1">
    <location>
        <begin position="58"/>
        <end position="166"/>
    </location>
</feature>
<dbReference type="PANTHER" id="PTHR14969:SF13">
    <property type="entry name" value="AT30094P"/>
    <property type="match status" value="1"/>
</dbReference>
<protein>
    <submittedName>
        <fullName evidence="2">Phosphatase PAP2 family protein</fullName>
    </submittedName>
</protein>
<evidence type="ECO:0000313" key="3">
    <source>
        <dbReference type="Proteomes" id="UP001560267"/>
    </source>
</evidence>
<reference evidence="2 3" key="1">
    <citation type="submission" date="2024-07" db="EMBL/GenBank/DDBJ databases">
        <title>Draft Genome Sequence of Ferrimicrobium acidiphilum Strain YE2023, Isolated from a Pulp of Bioleach Reactor.</title>
        <authorList>
            <person name="Elkina Y.A."/>
            <person name="Bulaeva A.G."/>
            <person name="Beletsky A.V."/>
            <person name="Mardanov A.V."/>
        </authorList>
    </citation>
    <scope>NUCLEOTIDE SEQUENCE [LARGE SCALE GENOMIC DNA]</scope>
    <source>
        <strain evidence="2 3">YE2023</strain>
    </source>
</reference>
<accession>A0ABV3XZ53</accession>
<name>A0ABV3XZ53_9ACTN</name>
<sequence>MSQLERFDTAVDRAFEPLRRRRRWNQLFYSLSALADHSLIWELLAALLALTPSRRSRALRAAISLGIESILVNVIVKSLFSRGRPIDKSYQHPHHLRYPRTSSFPSGHATAAFAAATLLPGRALGRCVLYPLATLVALSRIHVRIHHASDVLGGALIGLGFAGLVRQLWPISTSSDPCKGTSGHHSFLNRRQQPVDCL</sequence>
<dbReference type="RefSeq" id="WP_298404622.1">
    <property type="nucleotide sequence ID" value="NZ_JBFSHR010000004.1"/>
</dbReference>
<dbReference type="Proteomes" id="UP001560267">
    <property type="component" value="Unassembled WGS sequence"/>
</dbReference>
<dbReference type="CDD" id="cd01610">
    <property type="entry name" value="PAP2_like"/>
    <property type="match status" value="1"/>
</dbReference>
<dbReference type="InterPro" id="IPR000326">
    <property type="entry name" value="PAP2/HPO"/>
</dbReference>
<dbReference type="EMBL" id="JBFSHR010000004">
    <property type="protein sequence ID" value="MEX6428587.1"/>
    <property type="molecule type" value="Genomic_DNA"/>
</dbReference>